<organism evidence="2 3">
    <name type="scientific">Erythranthe guttata</name>
    <name type="common">Yellow monkey flower</name>
    <name type="synonym">Mimulus guttatus</name>
    <dbReference type="NCBI Taxonomy" id="4155"/>
    <lineage>
        <taxon>Eukaryota</taxon>
        <taxon>Viridiplantae</taxon>
        <taxon>Streptophyta</taxon>
        <taxon>Embryophyta</taxon>
        <taxon>Tracheophyta</taxon>
        <taxon>Spermatophyta</taxon>
        <taxon>Magnoliopsida</taxon>
        <taxon>eudicotyledons</taxon>
        <taxon>Gunneridae</taxon>
        <taxon>Pentapetalae</taxon>
        <taxon>asterids</taxon>
        <taxon>lamiids</taxon>
        <taxon>Lamiales</taxon>
        <taxon>Phrymaceae</taxon>
        <taxon>Erythranthe</taxon>
    </lineage>
</organism>
<dbReference type="SMART" id="SM00256">
    <property type="entry name" value="FBOX"/>
    <property type="match status" value="1"/>
</dbReference>
<accession>A0A022QNA7</accession>
<dbReference type="Proteomes" id="UP000030748">
    <property type="component" value="Unassembled WGS sequence"/>
</dbReference>
<dbReference type="InterPro" id="IPR001810">
    <property type="entry name" value="F-box_dom"/>
</dbReference>
<protein>
    <recommendedName>
        <fullName evidence="1">F-box domain-containing protein</fullName>
    </recommendedName>
</protein>
<dbReference type="EMBL" id="KI631311">
    <property type="protein sequence ID" value="EYU28788.1"/>
    <property type="molecule type" value="Genomic_DNA"/>
</dbReference>
<dbReference type="AlphaFoldDB" id="A0A022QNA7"/>
<name>A0A022QNA7_ERYGU</name>
<dbReference type="InterPro" id="IPR055290">
    <property type="entry name" value="At3g26010-like"/>
</dbReference>
<dbReference type="Pfam" id="PF24750">
    <property type="entry name" value="b-prop_At3g26010-like"/>
    <property type="match status" value="1"/>
</dbReference>
<dbReference type="Pfam" id="PF00646">
    <property type="entry name" value="F-box"/>
    <property type="match status" value="1"/>
</dbReference>
<dbReference type="InterPro" id="IPR056592">
    <property type="entry name" value="Beta-prop_At3g26010-like"/>
</dbReference>
<dbReference type="eggNOG" id="ENOG502S3VB">
    <property type="taxonomic scope" value="Eukaryota"/>
</dbReference>
<gene>
    <name evidence="2" type="ORF">MIMGU_mgv1a021388mg</name>
</gene>
<keyword evidence="3" id="KW-1185">Reference proteome</keyword>
<dbReference type="PANTHER" id="PTHR35546">
    <property type="entry name" value="F-BOX PROTEIN INTERACTION DOMAIN PROTEIN-RELATED"/>
    <property type="match status" value="1"/>
</dbReference>
<reference evidence="2 3" key="1">
    <citation type="journal article" date="2013" name="Proc. Natl. Acad. Sci. U.S.A.">
        <title>Fine-scale variation in meiotic recombination in Mimulus inferred from population shotgun sequencing.</title>
        <authorList>
            <person name="Hellsten U."/>
            <person name="Wright K.M."/>
            <person name="Jenkins J."/>
            <person name="Shu S."/>
            <person name="Yuan Y."/>
            <person name="Wessler S.R."/>
            <person name="Schmutz J."/>
            <person name="Willis J.H."/>
            <person name="Rokhsar D.S."/>
        </authorList>
    </citation>
    <scope>NUCLEOTIDE SEQUENCE [LARGE SCALE GENOMIC DNA]</scope>
    <source>
        <strain evidence="3">cv. DUN x IM62</strain>
    </source>
</reference>
<feature type="non-terminal residue" evidence="2">
    <location>
        <position position="1"/>
    </location>
</feature>
<evidence type="ECO:0000259" key="1">
    <source>
        <dbReference type="SMART" id="SM00256"/>
    </source>
</evidence>
<dbReference type="InterPro" id="IPR017451">
    <property type="entry name" value="F-box-assoc_interact_dom"/>
</dbReference>
<evidence type="ECO:0000313" key="2">
    <source>
        <dbReference type="EMBL" id="EYU28788.1"/>
    </source>
</evidence>
<dbReference type="Gene3D" id="1.20.1280.50">
    <property type="match status" value="1"/>
</dbReference>
<dbReference type="NCBIfam" id="TIGR01640">
    <property type="entry name" value="F_box_assoc_1"/>
    <property type="match status" value="1"/>
</dbReference>
<dbReference type="STRING" id="4155.A0A022QNA7"/>
<evidence type="ECO:0000313" key="3">
    <source>
        <dbReference type="Proteomes" id="UP000030748"/>
    </source>
</evidence>
<dbReference type="PANTHER" id="PTHR35546:SF130">
    <property type="entry name" value="EXPRESSED PROTEIN"/>
    <property type="match status" value="1"/>
</dbReference>
<sequence length="384" mass="43996">RVVSPSSSMRSPPVPETNNETLLEILVKLPAKSIFRFKCVSKNWLSLISEPSFFTRYINSRYDSPPFSLVFQCSNTARAHFFISTEKNTLKYLTSLHDQIPPLKIESTNNDLILYRSENSHQPVYFLANPFTKQFVSLPMHSTRRSSGPTGLISNVEDGITSYNVVRVIIKSSLNLEIFSSERGEWMNFKAVINNCTSKVEFDARPCVVFRGVLHWICNKMTALLTYDPRSKNYGFCRFISVPNGAYHMNGKNAVLGVSGGKLCYFEMNGISVQDYNLPAWKLWVMKDYERGEWSLDRESGERKIDSFGFLCNLLSSYSPLFPVAFHPWNSDVVYFWHEGYILNFSIKTGWFDEDVFSTFCMLSAWENFPLLMPLCSTNAIPSL</sequence>
<feature type="domain" description="F-box" evidence="1">
    <location>
        <begin position="17"/>
        <end position="57"/>
    </location>
</feature>
<dbReference type="InterPro" id="IPR036047">
    <property type="entry name" value="F-box-like_dom_sf"/>
</dbReference>
<proteinExistence type="predicted"/>
<dbReference type="SUPFAM" id="SSF81383">
    <property type="entry name" value="F-box domain"/>
    <property type="match status" value="1"/>
</dbReference>